<gene>
    <name evidence="2" type="ORF">LVJ94_16270</name>
</gene>
<dbReference type="CDD" id="cd08276">
    <property type="entry name" value="MDR7"/>
    <property type="match status" value="1"/>
</dbReference>
<evidence type="ECO:0000313" key="3">
    <source>
        <dbReference type="Proteomes" id="UP001374803"/>
    </source>
</evidence>
<evidence type="ECO:0000259" key="1">
    <source>
        <dbReference type="SMART" id="SM00829"/>
    </source>
</evidence>
<feature type="domain" description="Enoyl reductase (ER)" evidence="1">
    <location>
        <begin position="11"/>
        <end position="332"/>
    </location>
</feature>
<dbReference type="InterPro" id="IPR036291">
    <property type="entry name" value="NAD(P)-bd_dom_sf"/>
</dbReference>
<accession>A0ABZ2LCX0</accession>
<dbReference type="SUPFAM" id="SSF51735">
    <property type="entry name" value="NAD(P)-binding Rossmann-fold domains"/>
    <property type="match status" value="1"/>
</dbReference>
<dbReference type="InterPro" id="IPR013149">
    <property type="entry name" value="ADH-like_C"/>
</dbReference>
<name>A0ABZ2LCX0_9BACT</name>
<reference evidence="2" key="1">
    <citation type="submission" date="2021-12" db="EMBL/GenBank/DDBJ databases">
        <title>Discovery of the Pendulisporaceae a myxobacterial family with distinct sporulation behavior and unique specialized metabolism.</title>
        <authorList>
            <person name="Garcia R."/>
            <person name="Popoff A."/>
            <person name="Bader C.D."/>
            <person name="Loehr J."/>
            <person name="Walesch S."/>
            <person name="Walt C."/>
            <person name="Boldt J."/>
            <person name="Bunk B."/>
            <person name="Haeckl F.J.F.P.J."/>
            <person name="Gunesch A.P."/>
            <person name="Birkelbach J."/>
            <person name="Nuebel U."/>
            <person name="Pietschmann T."/>
            <person name="Bach T."/>
            <person name="Mueller R."/>
        </authorList>
    </citation>
    <scope>NUCLEOTIDE SEQUENCE</scope>
    <source>
        <strain evidence="2">MSr11367</strain>
    </source>
</reference>
<keyword evidence="3" id="KW-1185">Reference proteome</keyword>
<dbReference type="InterPro" id="IPR020843">
    <property type="entry name" value="ER"/>
</dbReference>
<dbReference type="SMART" id="SM00829">
    <property type="entry name" value="PKS_ER"/>
    <property type="match status" value="1"/>
</dbReference>
<dbReference type="Gene3D" id="3.90.180.10">
    <property type="entry name" value="Medium-chain alcohol dehydrogenases, catalytic domain"/>
    <property type="match status" value="1"/>
</dbReference>
<dbReference type="InterPro" id="IPR011032">
    <property type="entry name" value="GroES-like_sf"/>
</dbReference>
<dbReference type="PANTHER" id="PTHR45033">
    <property type="match status" value="1"/>
</dbReference>
<proteinExistence type="predicted"/>
<organism evidence="2 3">
    <name type="scientific">Pendulispora rubella</name>
    <dbReference type="NCBI Taxonomy" id="2741070"/>
    <lineage>
        <taxon>Bacteria</taxon>
        <taxon>Pseudomonadati</taxon>
        <taxon>Myxococcota</taxon>
        <taxon>Myxococcia</taxon>
        <taxon>Myxococcales</taxon>
        <taxon>Sorangiineae</taxon>
        <taxon>Pendulisporaceae</taxon>
        <taxon>Pendulispora</taxon>
    </lineage>
</organism>
<dbReference type="SUPFAM" id="SSF50129">
    <property type="entry name" value="GroES-like"/>
    <property type="match status" value="1"/>
</dbReference>
<dbReference type="InterPro" id="IPR013154">
    <property type="entry name" value="ADH-like_N"/>
</dbReference>
<protein>
    <submittedName>
        <fullName evidence="2">NAD(P)-dependent alcohol dehydrogenase</fullName>
    </submittedName>
</protein>
<sequence length="334" mass="35659">MKAYELQPKEGFDALTLVERQRRELAPNDIRVRVRAVSLNYRDLKVAGSAAQRSEPIVPASDGAGEVLEVGSAVTRWKKGDRVSANFFPTWLDGEFAGEHHPKALGGGQDGMLAEEVVLHESAWVRIPEHLSFDEASTLPCAGVTAFNALFRSASLQAGDTVLVQGTGGVSIFALQLAKAAGARVILTSSSAEKRERAKQLGADHVLDYKANPKWGEAAFALTQGRGVDIAVEVGGPGTFDQSVAALRYGGTVSLIGVLTGIKGEVNTYAIFHKAARVAGIYVGSVAMFDAFNRALAASAIKPVVDRTYAFDQARQAYEYLASGQHFGKVVIRL</sequence>
<dbReference type="Pfam" id="PF08240">
    <property type="entry name" value="ADH_N"/>
    <property type="match status" value="1"/>
</dbReference>
<dbReference type="InterPro" id="IPR052711">
    <property type="entry name" value="Zinc_ADH-like"/>
</dbReference>
<dbReference type="Proteomes" id="UP001374803">
    <property type="component" value="Chromosome"/>
</dbReference>
<dbReference type="EMBL" id="CP089983">
    <property type="protein sequence ID" value="WXB08782.1"/>
    <property type="molecule type" value="Genomic_DNA"/>
</dbReference>
<dbReference type="RefSeq" id="WP_394838458.1">
    <property type="nucleotide sequence ID" value="NZ_CP089929.1"/>
</dbReference>
<dbReference type="Gene3D" id="3.40.50.720">
    <property type="entry name" value="NAD(P)-binding Rossmann-like Domain"/>
    <property type="match status" value="1"/>
</dbReference>
<evidence type="ECO:0000313" key="2">
    <source>
        <dbReference type="EMBL" id="WXB08782.1"/>
    </source>
</evidence>
<dbReference type="Pfam" id="PF00107">
    <property type="entry name" value="ADH_zinc_N"/>
    <property type="match status" value="1"/>
</dbReference>
<dbReference type="PANTHER" id="PTHR45033:SF2">
    <property type="entry name" value="ZINC-TYPE ALCOHOL DEHYDROGENASE-LIKE PROTEIN C1773.06C"/>
    <property type="match status" value="1"/>
</dbReference>